<gene>
    <name evidence="2" type="ORF">NEMBOFW57_006281</name>
</gene>
<proteinExistence type="predicted"/>
<dbReference type="Proteomes" id="UP001197093">
    <property type="component" value="Unassembled WGS sequence"/>
</dbReference>
<dbReference type="EMBL" id="JAHCVI010000002">
    <property type="protein sequence ID" value="KAG7289904.1"/>
    <property type="molecule type" value="Genomic_DNA"/>
</dbReference>
<organism evidence="2 3">
    <name type="scientific">Staphylotrichum longicolle</name>
    <dbReference type="NCBI Taxonomy" id="669026"/>
    <lineage>
        <taxon>Eukaryota</taxon>
        <taxon>Fungi</taxon>
        <taxon>Dikarya</taxon>
        <taxon>Ascomycota</taxon>
        <taxon>Pezizomycotina</taxon>
        <taxon>Sordariomycetes</taxon>
        <taxon>Sordariomycetidae</taxon>
        <taxon>Sordariales</taxon>
        <taxon>Chaetomiaceae</taxon>
        <taxon>Staphylotrichum</taxon>
    </lineage>
</organism>
<name>A0AAD4EYL5_9PEZI</name>
<feature type="region of interest" description="Disordered" evidence="1">
    <location>
        <begin position="1"/>
        <end position="26"/>
    </location>
</feature>
<evidence type="ECO:0000256" key="1">
    <source>
        <dbReference type="SAM" id="MobiDB-lite"/>
    </source>
</evidence>
<accession>A0AAD4EYL5</accession>
<evidence type="ECO:0000313" key="2">
    <source>
        <dbReference type="EMBL" id="KAG7289904.1"/>
    </source>
</evidence>
<reference evidence="2" key="1">
    <citation type="submission" date="2023-02" db="EMBL/GenBank/DDBJ databases">
        <authorList>
            <person name="Palmer J.M."/>
        </authorList>
    </citation>
    <scope>NUCLEOTIDE SEQUENCE</scope>
    <source>
        <strain evidence="2">FW57</strain>
    </source>
</reference>
<keyword evidence="3" id="KW-1185">Reference proteome</keyword>
<comment type="caution">
    <text evidence="2">The sequence shown here is derived from an EMBL/GenBank/DDBJ whole genome shotgun (WGS) entry which is preliminary data.</text>
</comment>
<evidence type="ECO:0000313" key="3">
    <source>
        <dbReference type="Proteomes" id="UP001197093"/>
    </source>
</evidence>
<sequence length="672" mass="75524">MATFKQNIRPPPVGVRPSESSSEDDEEYDFEPEITLHSIKTSKTIHFPIRANYTKWTPREAFRELVQNWYSGIFLIKPCWLASCLRRPALRTKLIFGRVYRRDAIIRSFNLAEQDFCVIREEKTSGRSTEIIYKVLRPGNADDTKEWLGYIRFKGREGEGGTIEITNRAATLQPWHLDLGGTSKAGDAHQAGAHGEGLKIALLVLMRGRQNHSVRCCTGGFAWKFNFTTQGRLVARLRRMSPEAIHKVEDQARRLSQRTLLPFAASPESDVQFLIGESQAGRDDLGEKTKRRPVKREDFDAWTRAALFLQEDGAIISTASGDLLVSTQLCGLIYLKGLLLCESTPFRSASITNEPLKFGYNFASGTTNRERQSVANAGEESKAILAIWSKVLVEKPDMASELSAMLNTTEPRHNLIRTAEEEECRRFTAAASVTTAALGSDFAKSVNRLLSACVRACSKTRGIDISFVQAGQLHLQLFYSEAERLFRAHERWLTVEGAIEELGLPNDLVETDVVFHAVKRLFADALEQLPRDLFVEEDKSRTEEWRRKWEVSRAEQRLLDYLRMGDLRVDTIPESLGLRLTWNVGYDASMDTMACIVRQAEDDSDQQPTSDEINLQFSTAGCRISQSNLSGGEHCEHNLEEGEEYYFVLTCGSSASIACSLIGCIPATGRRA</sequence>
<protein>
    <submittedName>
        <fullName evidence="2">Uncharacterized protein</fullName>
    </submittedName>
</protein>
<dbReference type="AlphaFoldDB" id="A0AAD4EYL5"/>